<accession>A0A8J3ACE0</accession>
<dbReference type="GO" id="GO:0006355">
    <property type="term" value="P:regulation of DNA-templated transcription"/>
    <property type="evidence" value="ECO:0007669"/>
    <property type="project" value="InterPro"/>
</dbReference>
<dbReference type="SMART" id="SM00421">
    <property type="entry name" value="HTH_LUXR"/>
    <property type="match status" value="1"/>
</dbReference>
<keyword evidence="2" id="KW-0805">Transcription regulation</keyword>
<dbReference type="PRINTS" id="PR00038">
    <property type="entry name" value="HTHLUXR"/>
</dbReference>
<dbReference type="Pfam" id="PF00196">
    <property type="entry name" value="GerE"/>
    <property type="match status" value="1"/>
</dbReference>
<dbReference type="PROSITE" id="PS50110">
    <property type="entry name" value="RESPONSE_REGULATORY"/>
    <property type="match status" value="1"/>
</dbReference>
<keyword evidence="3 8" id="KW-0238">DNA-binding</keyword>
<dbReference type="RefSeq" id="WP_188584351.1">
    <property type="nucleotide sequence ID" value="NZ_BMHA01000002.1"/>
</dbReference>
<evidence type="ECO:0000256" key="3">
    <source>
        <dbReference type="ARBA" id="ARBA00023125"/>
    </source>
</evidence>
<sequence>MTIRVLIADDHQLFLDGLRLLLDTTPDLEVVGAVGDGAALLEAAERTDFDVAVVDLDMPGLDGATATRRLLASQPTAAVLILTMHDDEASLVQALRAGARGYVLKGAGQGSLVRAITAVHEGDTVLTGAAGRAVLAAVRAESPPFPGCTPRETQVLDLVARGLDNDEIARRLSLSRKTVQNHVSALLTKLQVNSRARLVVRARDAGLGASRS</sequence>
<comment type="caution">
    <text evidence="8">The sequence shown here is derived from an EMBL/GenBank/DDBJ whole genome shotgun (WGS) entry which is preliminary data.</text>
</comment>
<dbReference type="InterPro" id="IPR011006">
    <property type="entry name" value="CheY-like_superfamily"/>
</dbReference>
<dbReference type="InterPro" id="IPR000792">
    <property type="entry name" value="Tscrpt_reg_LuxR_C"/>
</dbReference>
<keyword evidence="9" id="KW-1185">Reference proteome</keyword>
<dbReference type="EMBL" id="BMHA01000002">
    <property type="protein sequence ID" value="GGI03560.1"/>
    <property type="molecule type" value="Genomic_DNA"/>
</dbReference>
<evidence type="ECO:0000256" key="2">
    <source>
        <dbReference type="ARBA" id="ARBA00023015"/>
    </source>
</evidence>
<evidence type="ECO:0000259" key="6">
    <source>
        <dbReference type="PROSITE" id="PS50043"/>
    </source>
</evidence>
<dbReference type="SUPFAM" id="SSF46894">
    <property type="entry name" value="C-terminal effector domain of the bipartite response regulators"/>
    <property type="match status" value="1"/>
</dbReference>
<feature type="domain" description="HTH luxR-type" evidence="6">
    <location>
        <begin position="141"/>
        <end position="206"/>
    </location>
</feature>
<evidence type="ECO:0000259" key="7">
    <source>
        <dbReference type="PROSITE" id="PS50110"/>
    </source>
</evidence>
<reference evidence="8" key="2">
    <citation type="submission" date="2020-09" db="EMBL/GenBank/DDBJ databases">
        <authorList>
            <person name="Sun Q."/>
            <person name="Zhou Y."/>
        </authorList>
    </citation>
    <scope>NUCLEOTIDE SEQUENCE</scope>
    <source>
        <strain evidence="8">CGMCC 1.14988</strain>
    </source>
</reference>
<dbReference type="Gene3D" id="3.40.50.2300">
    <property type="match status" value="1"/>
</dbReference>
<evidence type="ECO:0000256" key="1">
    <source>
        <dbReference type="ARBA" id="ARBA00022553"/>
    </source>
</evidence>
<dbReference type="InterPro" id="IPR016032">
    <property type="entry name" value="Sig_transdc_resp-reg_C-effctor"/>
</dbReference>
<reference evidence="8" key="1">
    <citation type="journal article" date="2014" name="Int. J. Syst. Evol. Microbiol.">
        <title>Complete genome sequence of Corynebacterium casei LMG S-19264T (=DSM 44701T), isolated from a smear-ripened cheese.</title>
        <authorList>
            <consortium name="US DOE Joint Genome Institute (JGI-PGF)"/>
            <person name="Walter F."/>
            <person name="Albersmeier A."/>
            <person name="Kalinowski J."/>
            <person name="Ruckert C."/>
        </authorList>
    </citation>
    <scope>NUCLEOTIDE SEQUENCE</scope>
    <source>
        <strain evidence="8">CGMCC 1.14988</strain>
    </source>
</reference>
<dbReference type="InterPro" id="IPR039420">
    <property type="entry name" value="WalR-like"/>
</dbReference>
<evidence type="ECO:0000313" key="9">
    <source>
        <dbReference type="Proteomes" id="UP000650511"/>
    </source>
</evidence>
<dbReference type="CDD" id="cd17535">
    <property type="entry name" value="REC_NarL-like"/>
    <property type="match status" value="1"/>
</dbReference>
<dbReference type="PROSITE" id="PS50043">
    <property type="entry name" value="HTH_LUXR_2"/>
    <property type="match status" value="1"/>
</dbReference>
<dbReference type="PANTHER" id="PTHR43214">
    <property type="entry name" value="TWO-COMPONENT RESPONSE REGULATOR"/>
    <property type="match status" value="1"/>
</dbReference>
<proteinExistence type="predicted"/>
<dbReference type="InterPro" id="IPR058245">
    <property type="entry name" value="NreC/VraR/RcsB-like_REC"/>
</dbReference>
<dbReference type="SUPFAM" id="SSF52172">
    <property type="entry name" value="CheY-like"/>
    <property type="match status" value="1"/>
</dbReference>
<gene>
    <name evidence="8" type="ORF">GCM10011354_04640</name>
</gene>
<dbReference type="AlphaFoldDB" id="A0A8J3ACE0"/>
<dbReference type="Proteomes" id="UP000650511">
    <property type="component" value="Unassembled WGS sequence"/>
</dbReference>
<evidence type="ECO:0000256" key="4">
    <source>
        <dbReference type="ARBA" id="ARBA00023163"/>
    </source>
</evidence>
<keyword evidence="1 5" id="KW-0597">Phosphoprotein</keyword>
<protein>
    <submittedName>
        <fullName evidence="8">DNA-binding response regulator</fullName>
    </submittedName>
</protein>
<name>A0A8J3ACE0_9ACTN</name>
<dbReference type="GO" id="GO:0003677">
    <property type="term" value="F:DNA binding"/>
    <property type="evidence" value="ECO:0007669"/>
    <property type="project" value="UniProtKB-KW"/>
</dbReference>
<dbReference type="Pfam" id="PF00072">
    <property type="entry name" value="Response_reg"/>
    <property type="match status" value="1"/>
</dbReference>
<evidence type="ECO:0000313" key="8">
    <source>
        <dbReference type="EMBL" id="GGI03560.1"/>
    </source>
</evidence>
<feature type="domain" description="Response regulatory" evidence="7">
    <location>
        <begin position="4"/>
        <end position="120"/>
    </location>
</feature>
<dbReference type="InterPro" id="IPR001789">
    <property type="entry name" value="Sig_transdc_resp-reg_receiver"/>
</dbReference>
<dbReference type="GO" id="GO:0000160">
    <property type="term" value="P:phosphorelay signal transduction system"/>
    <property type="evidence" value="ECO:0007669"/>
    <property type="project" value="InterPro"/>
</dbReference>
<dbReference type="PANTHER" id="PTHR43214:SF24">
    <property type="entry name" value="TRANSCRIPTIONAL REGULATORY PROTEIN NARL-RELATED"/>
    <property type="match status" value="1"/>
</dbReference>
<dbReference type="PROSITE" id="PS00622">
    <property type="entry name" value="HTH_LUXR_1"/>
    <property type="match status" value="1"/>
</dbReference>
<dbReference type="SMART" id="SM00448">
    <property type="entry name" value="REC"/>
    <property type="match status" value="1"/>
</dbReference>
<organism evidence="8 9">
    <name type="scientific">Egicoccus halophilus</name>
    <dbReference type="NCBI Taxonomy" id="1670830"/>
    <lineage>
        <taxon>Bacteria</taxon>
        <taxon>Bacillati</taxon>
        <taxon>Actinomycetota</taxon>
        <taxon>Nitriliruptoria</taxon>
        <taxon>Egicoccales</taxon>
        <taxon>Egicoccaceae</taxon>
        <taxon>Egicoccus</taxon>
    </lineage>
</organism>
<keyword evidence="4" id="KW-0804">Transcription</keyword>
<feature type="modified residue" description="4-aspartylphosphate" evidence="5">
    <location>
        <position position="55"/>
    </location>
</feature>
<dbReference type="CDD" id="cd06170">
    <property type="entry name" value="LuxR_C_like"/>
    <property type="match status" value="1"/>
</dbReference>
<evidence type="ECO:0000256" key="5">
    <source>
        <dbReference type="PROSITE-ProRule" id="PRU00169"/>
    </source>
</evidence>